<feature type="non-terminal residue" evidence="1">
    <location>
        <position position="1"/>
    </location>
</feature>
<reference evidence="1" key="1">
    <citation type="journal article" date="2019" name="Sci. Rep.">
        <title>Draft genome of Tanacetum cinerariifolium, the natural source of mosquito coil.</title>
        <authorList>
            <person name="Yamashiro T."/>
            <person name="Shiraishi A."/>
            <person name="Satake H."/>
            <person name="Nakayama K."/>
        </authorList>
    </citation>
    <scope>NUCLEOTIDE SEQUENCE</scope>
</reference>
<sequence length="69" mass="7796">RKNLILVTDRSSALRQIVKVPSTFSKVAKRTKLYNVETASKSPIGNNGGLQLKKMEYLRREKVNCSEDS</sequence>
<name>A0A699TQM7_TANCI</name>
<gene>
    <name evidence="1" type="ORF">Tci_882153</name>
</gene>
<accession>A0A699TQM7</accession>
<evidence type="ECO:0000313" key="1">
    <source>
        <dbReference type="EMBL" id="GFD10184.1"/>
    </source>
</evidence>
<protein>
    <submittedName>
        <fullName evidence="1">Uncharacterized protein</fullName>
    </submittedName>
</protein>
<dbReference type="EMBL" id="BKCJ011250613">
    <property type="protein sequence ID" value="GFD10184.1"/>
    <property type="molecule type" value="Genomic_DNA"/>
</dbReference>
<comment type="caution">
    <text evidence="1">The sequence shown here is derived from an EMBL/GenBank/DDBJ whole genome shotgun (WGS) entry which is preliminary data.</text>
</comment>
<proteinExistence type="predicted"/>
<organism evidence="1">
    <name type="scientific">Tanacetum cinerariifolium</name>
    <name type="common">Dalmatian daisy</name>
    <name type="synonym">Chrysanthemum cinerariifolium</name>
    <dbReference type="NCBI Taxonomy" id="118510"/>
    <lineage>
        <taxon>Eukaryota</taxon>
        <taxon>Viridiplantae</taxon>
        <taxon>Streptophyta</taxon>
        <taxon>Embryophyta</taxon>
        <taxon>Tracheophyta</taxon>
        <taxon>Spermatophyta</taxon>
        <taxon>Magnoliopsida</taxon>
        <taxon>eudicotyledons</taxon>
        <taxon>Gunneridae</taxon>
        <taxon>Pentapetalae</taxon>
        <taxon>asterids</taxon>
        <taxon>campanulids</taxon>
        <taxon>Asterales</taxon>
        <taxon>Asteraceae</taxon>
        <taxon>Asteroideae</taxon>
        <taxon>Anthemideae</taxon>
        <taxon>Anthemidinae</taxon>
        <taxon>Tanacetum</taxon>
    </lineage>
</organism>
<dbReference type="AlphaFoldDB" id="A0A699TQM7"/>